<dbReference type="Pfam" id="PF00394">
    <property type="entry name" value="Cu-oxidase"/>
    <property type="match status" value="1"/>
</dbReference>
<reference evidence="2" key="1">
    <citation type="submission" date="2020-09" db="EMBL/GenBank/DDBJ databases">
        <title>Genome-Enabled Discovery of Anthraquinone Biosynthesis in Senna tora.</title>
        <authorList>
            <person name="Kang S.-H."/>
            <person name="Pandey R.P."/>
            <person name="Lee C.-M."/>
            <person name="Sim J.-S."/>
            <person name="Jeong J.-T."/>
            <person name="Choi B.-S."/>
            <person name="Jung M."/>
            <person name="Ginzburg D."/>
            <person name="Zhao K."/>
            <person name="Won S.Y."/>
            <person name="Oh T.-J."/>
            <person name="Yu Y."/>
            <person name="Kim N.-H."/>
            <person name="Lee O.R."/>
            <person name="Lee T.-H."/>
            <person name="Bashyal P."/>
            <person name="Kim T.-S."/>
            <person name="Lee W.-H."/>
            <person name="Kawkins C."/>
            <person name="Kim C.-K."/>
            <person name="Kim J.S."/>
            <person name="Ahn B.O."/>
            <person name="Rhee S.Y."/>
            <person name="Sohng J.K."/>
        </authorList>
    </citation>
    <scope>NUCLEOTIDE SEQUENCE</scope>
    <source>
        <tissue evidence="2">Leaf</tissue>
    </source>
</reference>
<evidence type="ECO:0000313" key="2">
    <source>
        <dbReference type="EMBL" id="KAF7844448.1"/>
    </source>
</evidence>
<dbReference type="AlphaFoldDB" id="A0A834XFP3"/>
<keyword evidence="3" id="KW-1185">Reference proteome</keyword>
<dbReference type="Proteomes" id="UP000634136">
    <property type="component" value="Unassembled WGS sequence"/>
</dbReference>
<organism evidence="2 3">
    <name type="scientific">Senna tora</name>
    <dbReference type="NCBI Taxonomy" id="362788"/>
    <lineage>
        <taxon>Eukaryota</taxon>
        <taxon>Viridiplantae</taxon>
        <taxon>Streptophyta</taxon>
        <taxon>Embryophyta</taxon>
        <taxon>Tracheophyta</taxon>
        <taxon>Spermatophyta</taxon>
        <taxon>Magnoliopsida</taxon>
        <taxon>eudicotyledons</taxon>
        <taxon>Gunneridae</taxon>
        <taxon>Pentapetalae</taxon>
        <taxon>rosids</taxon>
        <taxon>fabids</taxon>
        <taxon>Fabales</taxon>
        <taxon>Fabaceae</taxon>
        <taxon>Caesalpinioideae</taxon>
        <taxon>Cassia clade</taxon>
        <taxon>Senna</taxon>
    </lineage>
</organism>
<dbReference type="OrthoDB" id="1748626at2759"/>
<gene>
    <name evidence="2" type="ORF">G2W53_001353</name>
</gene>
<dbReference type="EMBL" id="JAAIUW010000001">
    <property type="protein sequence ID" value="KAF7844448.1"/>
    <property type="molecule type" value="Genomic_DNA"/>
</dbReference>
<evidence type="ECO:0000313" key="3">
    <source>
        <dbReference type="Proteomes" id="UP000634136"/>
    </source>
</evidence>
<evidence type="ECO:0000259" key="1">
    <source>
        <dbReference type="Pfam" id="PF00394"/>
    </source>
</evidence>
<protein>
    <submittedName>
        <fullName evidence="2">Laccase-5-like isoform X2</fullName>
    </submittedName>
</protein>
<feature type="domain" description="Plastocyanin-like" evidence="1">
    <location>
        <begin position="35"/>
        <end position="92"/>
    </location>
</feature>
<proteinExistence type="predicted"/>
<sequence>MATMQPRHDGNFSASSRVLPQIQNSKGVGIFCLSRTIGLGEWWDANPIDVVREATRIGAAPNVSNAYTINGQLGDLYKCSSKLGANTMIEALEEVKGARLQAYIFFGTAMLLLKDKIAMNITTERRKTL</sequence>
<name>A0A834XFP3_9FABA</name>
<comment type="caution">
    <text evidence="2">The sequence shown here is derived from an EMBL/GenBank/DDBJ whole genome shotgun (WGS) entry which is preliminary data.</text>
</comment>
<accession>A0A834XFP3</accession>
<dbReference type="InterPro" id="IPR001117">
    <property type="entry name" value="Cu-oxidase_2nd"/>
</dbReference>